<dbReference type="GO" id="GO:0042171">
    <property type="term" value="F:lysophosphatidic acid acyltransferase activity"/>
    <property type="evidence" value="ECO:0007669"/>
    <property type="project" value="TreeGrafter"/>
</dbReference>
<proteinExistence type="predicted"/>
<dbReference type="InterPro" id="IPR029058">
    <property type="entry name" value="AB_hydrolase_fold"/>
</dbReference>
<feature type="domain" description="AB hydrolase-1" evidence="1">
    <location>
        <begin position="34"/>
        <end position="267"/>
    </location>
</feature>
<evidence type="ECO:0000313" key="3">
    <source>
        <dbReference type="Proteomes" id="UP000032303"/>
    </source>
</evidence>
<dbReference type="EMBL" id="CP005973">
    <property type="protein sequence ID" value="AJR06478.1"/>
    <property type="molecule type" value="Genomic_DNA"/>
</dbReference>
<gene>
    <name evidence="2" type="ORF">H744_1c1456</name>
</gene>
<keyword evidence="3" id="KW-1185">Reference proteome</keyword>
<dbReference type="PATRIC" id="fig|658445.3.peg.1575"/>
<dbReference type="GO" id="GO:0055088">
    <property type="term" value="P:lipid homeostasis"/>
    <property type="evidence" value="ECO:0007669"/>
    <property type="project" value="TreeGrafter"/>
</dbReference>
<dbReference type="Gene3D" id="3.40.50.1820">
    <property type="entry name" value="alpha/beta hydrolase"/>
    <property type="match status" value="1"/>
</dbReference>
<dbReference type="HOGENOM" id="CLU_051715_0_1_6"/>
<keyword evidence="2" id="KW-0378">Hydrolase</keyword>
<reference evidence="2 3" key="1">
    <citation type="submission" date="2013-05" db="EMBL/GenBank/DDBJ databases">
        <title>Complete genome sequence of the lipase-producing bacterium Photobacterium gaetbulicola Gung47.</title>
        <authorList>
            <person name="Kim Y.-O."/>
        </authorList>
    </citation>
    <scope>NUCLEOTIDE SEQUENCE [LARGE SCALE GENOMIC DNA]</scope>
    <source>
        <strain evidence="2 3">Gung47</strain>
    </source>
</reference>
<evidence type="ECO:0000313" key="2">
    <source>
        <dbReference type="EMBL" id="AJR06478.1"/>
    </source>
</evidence>
<protein>
    <submittedName>
        <fullName evidence="2">Putative alpha/beta hydrolase fold protein</fullName>
    </submittedName>
</protein>
<dbReference type="Pfam" id="PF12697">
    <property type="entry name" value="Abhydrolase_6"/>
    <property type="match status" value="1"/>
</dbReference>
<dbReference type="Proteomes" id="UP000032303">
    <property type="component" value="Chromosome 1"/>
</dbReference>
<evidence type="ECO:0000259" key="1">
    <source>
        <dbReference type="Pfam" id="PF12697"/>
    </source>
</evidence>
<accession>A0A0C5WH66</accession>
<dbReference type="PANTHER" id="PTHR42886">
    <property type="entry name" value="RE40534P-RELATED"/>
    <property type="match status" value="1"/>
</dbReference>
<dbReference type="AlphaFoldDB" id="A0A0C5WH66"/>
<dbReference type="SUPFAM" id="SSF53474">
    <property type="entry name" value="alpha/beta-Hydrolases"/>
    <property type="match status" value="1"/>
</dbReference>
<dbReference type="InterPro" id="IPR000073">
    <property type="entry name" value="AB_hydrolase_1"/>
</dbReference>
<name>A0A0C5WH66_9GAMM</name>
<organism evidence="2 3">
    <name type="scientific">Photobacterium gaetbulicola Gung47</name>
    <dbReference type="NCBI Taxonomy" id="658445"/>
    <lineage>
        <taxon>Bacteria</taxon>
        <taxon>Pseudomonadati</taxon>
        <taxon>Pseudomonadota</taxon>
        <taxon>Gammaproteobacteria</taxon>
        <taxon>Vibrionales</taxon>
        <taxon>Vibrionaceae</taxon>
        <taxon>Photobacterium</taxon>
    </lineage>
</organism>
<dbReference type="GO" id="GO:0006654">
    <property type="term" value="P:phosphatidic acid biosynthetic process"/>
    <property type="evidence" value="ECO:0007669"/>
    <property type="project" value="TreeGrafter"/>
</dbReference>
<dbReference type="GO" id="GO:0052689">
    <property type="term" value="F:carboxylic ester hydrolase activity"/>
    <property type="evidence" value="ECO:0007669"/>
    <property type="project" value="TreeGrafter"/>
</dbReference>
<dbReference type="PANTHER" id="PTHR42886:SF42">
    <property type="entry name" value="ALPHA_BETA-HYDROLASES SUPERFAMILY PROTEIN"/>
    <property type="match status" value="1"/>
</dbReference>
<dbReference type="STRING" id="658445.H744_1c1456"/>
<sequence>MKIQSVKYSDREFEYYFSNCQQEVSQQASSLPPVVFIHGILSSGQLFTHHMMPYFDSLGLTTYSLTLRGHGSHSVKPSSRPFDDHIDDVATFIEFVYQQEKKPVVVAGYSLGGLITQHVCLREEIKPKLAGMVLMASVPPQGFSQLNQAMWLDNPVLSLVLGQVMVMPNMALLNPYYRNVLIDALFACKPNEQQLGMLLSELKAEDLRLFLEPHPIDDRLSLSVPVTVVGAQEDKLVPASQVEATAVFYGVEPVFFSPMGHAMPVEKEVAKLAAYLAGWCSSL</sequence>
<dbReference type="KEGG" id="pgb:H744_1c1456"/>
<dbReference type="OrthoDB" id="9806902at2"/>